<dbReference type="EMBL" id="LWDF02000461">
    <property type="protein sequence ID" value="KAE8246705.1"/>
    <property type="molecule type" value="Genomic_DNA"/>
</dbReference>
<feature type="domain" description="Tyrosinase copper-binding" evidence="1">
    <location>
        <begin position="13"/>
        <end position="75"/>
    </location>
</feature>
<dbReference type="Gene3D" id="1.10.1280.10">
    <property type="entry name" value="Di-copper center containing domain from catechol oxidase"/>
    <property type="match status" value="1"/>
</dbReference>
<gene>
    <name evidence="2" type="ORF">A4X13_0g5664</name>
</gene>
<accession>A0A177T775</accession>
<keyword evidence="3" id="KW-1185">Reference proteome</keyword>
<dbReference type="SUPFAM" id="SSF48056">
    <property type="entry name" value="Di-copper centre-containing domain"/>
    <property type="match status" value="1"/>
</dbReference>
<dbReference type="InterPro" id="IPR002227">
    <property type="entry name" value="Tyrosinase_Cu-bd"/>
</dbReference>
<dbReference type="Proteomes" id="UP000077521">
    <property type="component" value="Unassembled WGS sequence"/>
</dbReference>
<dbReference type="InterPro" id="IPR008922">
    <property type="entry name" value="Di-copper_centre_dom_sf"/>
</dbReference>
<sequence>MDNSTAVRKALSVDGFRSNNFSAFATALEGMRRDFEVVKPGLHGGVHRAIGGTRMHSHSSNDPVFSLHHTNLDRL</sequence>
<name>A0A177T775_9BASI</name>
<evidence type="ECO:0000313" key="3">
    <source>
        <dbReference type="Proteomes" id="UP000077521"/>
    </source>
</evidence>
<reference evidence="2" key="1">
    <citation type="submission" date="2016-04" db="EMBL/GenBank/DDBJ databases">
        <authorList>
            <person name="Nguyen H.D."/>
            <person name="Samba Siva P."/>
            <person name="Cullis J."/>
            <person name="Levesque C.A."/>
            <person name="Hambleton S."/>
        </authorList>
    </citation>
    <scope>NUCLEOTIDE SEQUENCE</scope>
    <source>
        <strain evidence="2">DAOMC 236416</strain>
    </source>
</reference>
<reference evidence="2" key="2">
    <citation type="journal article" date="2019" name="IMA Fungus">
        <title>Genome sequencing and comparison of five Tilletia species to identify candidate genes for the detection of regulated species infecting wheat.</title>
        <authorList>
            <person name="Nguyen H.D.T."/>
            <person name="Sultana T."/>
            <person name="Kesanakurti P."/>
            <person name="Hambleton S."/>
        </authorList>
    </citation>
    <scope>NUCLEOTIDE SEQUENCE</scope>
    <source>
        <strain evidence="2">DAOMC 236416</strain>
    </source>
</reference>
<dbReference type="AlphaFoldDB" id="A0A177T775"/>
<organism evidence="2 3">
    <name type="scientific">Tilletia indica</name>
    <dbReference type="NCBI Taxonomy" id="43049"/>
    <lineage>
        <taxon>Eukaryota</taxon>
        <taxon>Fungi</taxon>
        <taxon>Dikarya</taxon>
        <taxon>Basidiomycota</taxon>
        <taxon>Ustilaginomycotina</taxon>
        <taxon>Exobasidiomycetes</taxon>
        <taxon>Tilletiales</taxon>
        <taxon>Tilletiaceae</taxon>
        <taxon>Tilletia</taxon>
    </lineage>
</organism>
<dbReference type="Pfam" id="PF00264">
    <property type="entry name" value="Tyrosinase"/>
    <property type="match status" value="1"/>
</dbReference>
<evidence type="ECO:0000259" key="1">
    <source>
        <dbReference type="Pfam" id="PF00264"/>
    </source>
</evidence>
<dbReference type="GO" id="GO:0016491">
    <property type="term" value="F:oxidoreductase activity"/>
    <property type="evidence" value="ECO:0007669"/>
    <property type="project" value="InterPro"/>
</dbReference>
<evidence type="ECO:0000313" key="2">
    <source>
        <dbReference type="EMBL" id="KAE8246705.1"/>
    </source>
</evidence>
<dbReference type="OrthoDB" id="6132182at2759"/>
<comment type="caution">
    <text evidence="2">The sequence shown here is derived from an EMBL/GenBank/DDBJ whole genome shotgun (WGS) entry which is preliminary data.</text>
</comment>
<proteinExistence type="predicted"/>
<protein>
    <recommendedName>
        <fullName evidence="1">Tyrosinase copper-binding domain-containing protein</fullName>
    </recommendedName>
</protein>